<reference evidence="1 2" key="1">
    <citation type="submission" date="2015-10" db="EMBL/GenBank/DDBJ databases">
        <title>Genome analyses suggest a sexual origin of heterokaryosis in a supposedly ancient asexual fungus.</title>
        <authorList>
            <person name="Ropars J."/>
            <person name="Sedzielewska K."/>
            <person name="Noel J."/>
            <person name="Charron P."/>
            <person name="Farinelli L."/>
            <person name="Marton T."/>
            <person name="Kruger M."/>
            <person name="Pelin A."/>
            <person name="Brachmann A."/>
            <person name="Corradi N."/>
        </authorList>
    </citation>
    <scope>NUCLEOTIDE SEQUENCE [LARGE SCALE GENOMIC DNA]</scope>
    <source>
        <strain evidence="1 2">A4</strain>
    </source>
</reference>
<evidence type="ECO:0000313" key="1">
    <source>
        <dbReference type="EMBL" id="PKY62995.1"/>
    </source>
</evidence>
<protein>
    <submittedName>
        <fullName evidence="1">Uncharacterized protein</fullName>
    </submittedName>
</protein>
<dbReference type="AlphaFoldDB" id="A0A2I1HVU0"/>
<organism evidence="1 2">
    <name type="scientific">Rhizophagus irregularis</name>
    <dbReference type="NCBI Taxonomy" id="588596"/>
    <lineage>
        <taxon>Eukaryota</taxon>
        <taxon>Fungi</taxon>
        <taxon>Fungi incertae sedis</taxon>
        <taxon>Mucoromycota</taxon>
        <taxon>Glomeromycotina</taxon>
        <taxon>Glomeromycetes</taxon>
        <taxon>Glomerales</taxon>
        <taxon>Glomeraceae</taxon>
        <taxon>Rhizophagus</taxon>
    </lineage>
</organism>
<keyword evidence="2" id="KW-1185">Reference proteome</keyword>
<proteinExistence type="predicted"/>
<name>A0A2I1HVU0_9GLOM</name>
<sequence>MKNVYVIERQITYNFIYNENFVYNSDCQRAVRTSKDHLWLKNVCYEFQITDYMALENRRMMAKT</sequence>
<dbReference type="EMBL" id="LLXI01008646">
    <property type="protein sequence ID" value="PKY62995.1"/>
    <property type="molecule type" value="Genomic_DNA"/>
</dbReference>
<dbReference type="Proteomes" id="UP000234323">
    <property type="component" value="Unassembled WGS sequence"/>
</dbReference>
<gene>
    <name evidence="1" type="ORF">RhiirA4_490611</name>
</gene>
<accession>A0A2I1HVU0</accession>
<comment type="caution">
    <text evidence="1">The sequence shown here is derived from an EMBL/GenBank/DDBJ whole genome shotgun (WGS) entry which is preliminary data.</text>
</comment>
<evidence type="ECO:0000313" key="2">
    <source>
        <dbReference type="Proteomes" id="UP000234323"/>
    </source>
</evidence>